<proteinExistence type="predicted"/>
<accession>A0ABW3UHU8</accession>
<feature type="coiled-coil region" evidence="1">
    <location>
        <begin position="169"/>
        <end position="210"/>
    </location>
</feature>
<evidence type="ECO:0000313" key="3">
    <source>
        <dbReference type="Proteomes" id="UP001597180"/>
    </source>
</evidence>
<evidence type="ECO:0000256" key="1">
    <source>
        <dbReference type="SAM" id="Coils"/>
    </source>
</evidence>
<comment type="caution">
    <text evidence="2">The sequence shown here is derived from an EMBL/GenBank/DDBJ whole genome shotgun (WGS) entry which is preliminary data.</text>
</comment>
<protein>
    <submittedName>
        <fullName evidence="2">Uncharacterized protein</fullName>
    </submittedName>
</protein>
<dbReference type="RefSeq" id="WP_345595170.1">
    <property type="nucleotide sequence ID" value="NZ_BAABJG010000055.1"/>
</dbReference>
<gene>
    <name evidence="2" type="ORF">ACFQ4B_05085</name>
</gene>
<keyword evidence="1" id="KW-0175">Coiled coil</keyword>
<reference evidence="3" key="1">
    <citation type="journal article" date="2019" name="Int. J. Syst. Evol. Microbiol.">
        <title>The Global Catalogue of Microorganisms (GCM) 10K type strain sequencing project: providing services to taxonomists for standard genome sequencing and annotation.</title>
        <authorList>
            <consortium name="The Broad Institute Genomics Platform"/>
            <consortium name="The Broad Institute Genome Sequencing Center for Infectious Disease"/>
            <person name="Wu L."/>
            <person name="Ma J."/>
        </authorList>
    </citation>
    <scope>NUCLEOTIDE SEQUENCE [LARGE SCALE GENOMIC DNA]</scope>
    <source>
        <strain evidence="3">CCUG 53270</strain>
    </source>
</reference>
<organism evidence="2 3">
    <name type="scientific">Paenibacillus vulneris</name>
    <dbReference type="NCBI Taxonomy" id="1133364"/>
    <lineage>
        <taxon>Bacteria</taxon>
        <taxon>Bacillati</taxon>
        <taxon>Bacillota</taxon>
        <taxon>Bacilli</taxon>
        <taxon>Bacillales</taxon>
        <taxon>Paenibacillaceae</taxon>
        <taxon>Paenibacillus</taxon>
    </lineage>
</organism>
<dbReference type="EMBL" id="JBHTLU010000012">
    <property type="protein sequence ID" value="MFD1219481.1"/>
    <property type="molecule type" value="Genomic_DNA"/>
</dbReference>
<name>A0ABW3UHU8_9BACL</name>
<keyword evidence="3" id="KW-1185">Reference proteome</keyword>
<sequence length="237" mass="27138">MSIDLLNGKIRVYNYERSPVGFPSQHNQQGVFLRGRDDDEDFVVERAAFDDVEAENSKSDLFKVGRVRFHPDEEDEVYLKLGIEDKENILTDKQLTELLMTDTIENVKRICSLKSITLVSRMKSMLFTMERAGKIPPPRIISTVIERGNELISGGKRNPNSEINKILQAEKKANDESKLKETLDNLQREVENLRKEKEEEAKNKDALLAKSQSAIEELLKKVEELSKPKAGRPPRNE</sequence>
<evidence type="ECO:0000313" key="2">
    <source>
        <dbReference type="EMBL" id="MFD1219481.1"/>
    </source>
</evidence>
<dbReference type="Proteomes" id="UP001597180">
    <property type="component" value="Unassembled WGS sequence"/>
</dbReference>